<proteinExistence type="predicted"/>
<comment type="caution">
    <text evidence="2">The sequence shown here is derived from an EMBL/GenBank/DDBJ whole genome shotgun (WGS) entry which is preliminary data.</text>
</comment>
<feature type="compositionally biased region" description="Basic and acidic residues" evidence="1">
    <location>
        <begin position="489"/>
        <end position="502"/>
    </location>
</feature>
<gene>
    <name evidence="2" type="ORF">SPIL2461_LOCUS20530</name>
</gene>
<feature type="region of interest" description="Disordered" evidence="1">
    <location>
        <begin position="1"/>
        <end position="44"/>
    </location>
</feature>
<organism evidence="2 3">
    <name type="scientific">Symbiodinium pilosum</name>
    <name type="common">Dinoflagellate</name>
    <dbReference type="NCBI Taxonomy" id="2952"/>
    <lineage>
        <taxon>Eukaryota</taxon>
        <taxon>Sar</taxon>
        <taxon>Alveolata</taxon>
        <taxon>Dinophyceae</taxon>
        <taxon>Suessiales</taxon>
        <taxon>Symbiodiniaceae</taxon>
        <taxon>Symbiodinium</taxon>
    </lineage>
</organism>
<dbReference type="OrthoDB" id="448487at2759"/>
<feature type="compositionally biased region" description="Gly residues" evidence="1">
    <location>
        <begin position="8"/>
        <end position="26"/>
    </location>
</feature>
<dbReference type="AlphaFoldDB" id="A0A812XES5"/>
<feature type="region of interest" description="Disordered" evidence="1">
    <location>
        <begin position="264"/>
        <end position="287"/>
    </location>
</feature>
<evidence type="ECO:0000313" key="3">
    <source>
        <dbReference type="Proteomes" id="UP000649617"/>
    </source>
</evidence>
<evidence type="ECO:0000313" key="2">
    <source>
        <dbReference type="EMBL" id="CAE7720606.1"/>
    </source>
</evidence>
<sequence length="664" mass="72544">MAGWGEEQWGGGSGSGGYGGGYGGGYRRGDRGSFPQPQPAHDPYDVKLPEWLESVMMCEGEARRSRDDRIVSPFQAWLVKEIRTNSASSINVLTERDHVMPLAHEAFQPFSWPVLRDSSPSYTDVKIYNGNEILFHWMFRGFRVRPTALVRKALSLLEILLARDSNSVSATATSTWLVVSHISGPTLIQTIDWWNEAVASSRAQVGESKLFEREPVVVAWSSAAQEAGIAAMDQASSSAGAVQNHNKMEMDQRASGAINTTVVQGDSDGSEHGPVADPNRDVARDDRTFARSTAKLKPALFAKMTGGSFFLGQLAPQTSTVVVSEVEQQENMQAAAGELVRDRKVAIASTRLVNLQFVLAVDVTSEEQFAAKVFEWTSASAPSAHEQLQQRTQMLEQFWLFARAAQSVFTESLGCTRWASLGARKFQDEGWRAPLQSSSRAGSSQGEGAPSSGGQFLGDFYAAAGSGAGRKAKVGKETPRHSRSGRRPRNGEPHPEVREIRDVGRSQTALKWVSFRINVALPSLEAALKAQEKEIFDRRGKPLEEAIAYPIPLTHPLMDGAFAAEFATAARDVGGWQALAAGTHADLFRACVDCGLMTGCYCDGVHGIPCFAAVRVPSEQWCRGQRTPLCTRCDRIFEACHFCRHFTCAHRRLVSETVITVEEG</sequence>
<name>A0A812XES5_SYMPI</name>
<dbReference type="EMBL" id="CAJNIZ010045452">
    <property type="protein sequence ID" value="CAE7720606.1"/>
    <property type="molecule type" value="Genomic_DNA"/>
</dbReference>
<protein>
    <submittedName>
        <fullName evidence="2">Uncharacterized protein</fullName>
    </submittedName>
</protein>
<reference evidence="2" key="1">
    <citation type="submission" date="2021-02" db="EMBL/GenBank/DDBJ databases">
        <authorList>
            <person name="Dougan E. K."/>
            <person name="Rhodes N."/>
            <person name="Thang M."/>
            <person name="Chan C."/>
        </authorList>
    </citation>
    <scope>NUCLEOTIDE SEQUENCE</scope>
</reference>
<evidence type="ECO:0000256" key="1">
    <source>
        <dbReference type="SAM" id="MobiDB-lite"/>
    </source>
</evidence>
<accession>A0A812XES5</accession>
<feature type="region of interest" description="Disordered" evidence="1">
    <location>
        <begin position="468"/>
        <end position="502"/>
    </location>
</feature>
<dbReference type="Proteomes" id="UP000649617">
    <property type="component" value="Unassembled WGS sequence"/>
</dbReference>
<feature type="compositionally biased region" description="Basic and acidic residues" evidence="1">
    <location>
        <begin position="278"/>
        <end position="287"/>
    </location>
</feature>
<keyword evidence="3" id="KW-1185">Reference proteome</keyword>